<keyword evidence="5 16" id="KW-0812">Transmembrane</keyword>
<dbReference type="PRINTS" id="PR00363">
    <property type="entry name" value="CYTOCHROMEB5"/>
</dbReference>
<feature type="compositionally biased region" description="Polar residues" evidence="15">
    <location>
        <begin position="1"/>
        <end position="18"/>
    </location>
</feature>
<keyword evidence="7 14" id="KW-0276">Fatty acid metabolism</keyword>
<dbReference type="PROSITE" id="PS00191">
    <property type="entry name" value="CYTOCHROME_B5_1"/>
    <property type="match status" value="1"/>
</dbReference>
<evidence type="ECO:0000256" key="6">
    <source>
        <dbReference type="ARBA" id="ARBA00022723"/>
    </source>
</evidence>
<organism evidence="18 19">
    <name type="scientific">Basidiobolus ranarum</name>
    <dbReference type="NCBI Taxonomy" id="34480"/>
    <lineage>
        <taxon>Eukaryota</taxon>
        <taxon>Fungi</taxon>
        <taxon>Fungi incertae sedis</taxon>
        <taxon>Zoopagomycota</taxon>
        <taxon>Entomophthoromycotina</taxon>
        <taxon>Basidiobolomycetes</taxon>
        <taxon>Basidiobolales</taxon>
        <taxon>Basidiobolaceae</taxon>
        <taxon>Basidiobolus</taxon>
    </lineage>
</organism>
<dbReference type="GO" id="GO:0004768">
    <property type="term" value="F:stearoyl-CoA 9-desaturase activity"/>
    <property type="evidence" value="ECO:0007669"/>
    <property type="project" value="UniProtKB-EC"/>
</dbReference>
<keyword evidence="14" id="KW-0813">Transport</keyword>
<evidence type="ECO:0000256" key="5">
    <source>
        <dbReference type="ARBA" id="ARBA00022692"/>
    </source>
</evidence>
<evidence type="ECO:0000256" key="2">
    <source>
        <dbReference type="ARBA" id="ARBA00009295"/>
    </source>
</evidence>
<dbReference type="PROSITE" id="PS50255">
    <property type="entry name" value="CYTOCHROME_B5_2"/>
    <property type="match status" value="1"/>
</dbReference>
<keyword evidence="9 14" id="KW-0560">Oxidoreductase</keyword>
<dbReference type="InterPro" id="IPR015876">
    <property type="entry name" value="Acyl-CoA_DS"/>
</dbReference>
<keyword evidence="3 14" id="KW-0444">Lipid biosynthesis</keyword>
<evidence type="ECO:0000256" key="11">
    <source>
        <dbReference type="ARBA" id="ARBA00023098"/>
    </source>
</evidence>
<keyword evidence="8 16" id="KW-1133">Transmembrane helix</keyword>
<dbReference type="CDD" id="cd03505">
    <property type="entry name" value="Delta9-FADS-like"/>
    <property type="match status" value="1"/>
</dbReference>
<dbReference type="PROSITE" id="PS00476">
    <property type="entry name" value="FATTY_ACID_DESATUR_1"/>
    <property type="match status" value="1"/>
</dbReference>
<comment type="caution">
    <text evidence="18">The sequence shown here is derived from an EMBL/GenBank/DDBJ whole genome shotgun (WGS) entry which is preliminary data.</text>
</comment>
<evidence type="ECO:0000256" key="8">
    <source>
        <dbReference type="ARBA" id="ARBA00022989"/>
    </source>
</evidence>
<dbReference type="EMBL" id="JASJQH010002415">
    <property type="protein sequence ID" value="KAK9760209.1"/>
    <property type="molecule type" value="Genomic_DNA"/>
</dbReference>
<comment type="function">
    <text evidence="14">Stearoyl-CoA desaturase that utilizes O(2) and electrons from reduced cytochrome b5 to introduce the first double bond into saturated fatty acyl-CoA substrates.</text>
</comment>
<dbReference type="SMART" id="SM01117">
    <property type="entry name" value="Cyt-b5"/>
    <property type="match status" value="1"/>
</dbReference>
<keyword evidence="13 14" id="KW-0275">Fatty acid biosynthesis</keyword>
<reference evidence="18 19" key="1">
    <citation type="submission" date="2023-04" db="EMBL/GenBank/DDBJ databases">
        <title>Genome of Basidiobolus ranarum AG-B5.</title>
        <authorList>
            <person name="Stajich J.E."/>
            <person name="Carter-House D."/>
            <person name="Gryganskyi A."/>
        </authorList>
    </citation>
    <scope>NUCLEOTIDE SEQUENCE [LARGE SCALE GENOMIC DNA]</scope>
    <source>
        <strain evidence="18 19">AG-B5</strain>
    </source>
</reference>
<keyword evidence="19" id="KW-1185">Reference proteome</keyword>
<dbReference type="EC" id="1.14.19.1" evidence="14"/>
<evidence type="ECO:0000256" key="14">
    <source>
        <dbReference type="PIRNR" id="PIRNR000345"/>
    </source>
</evidence>
<dbReference type="PRINTS" id="PR00075">
    <property type="entry name" value="FACDDSATRASE"/>
</dbReference>
<feature type="transmembrane region" description="Helical" evidence="16">
    <location>
        <begin position="51"/>
        <end position="69"/>
    </location>
</feature>
<accession>A0ABR2WFD7</accession>
<evidence type="ECO:0000313" key="19">
    <source>
        <dbReference type="Proteomes" id="UP001479436"/>
    </source>
</evidence>
<dbReference type="InterPro" id="IPR001522">
    <property type="entry name" value="FADS-1_CS"/>
</dbReference>
<protein>
    <recommendedName>
        <fullName evidence="14">Acyl-CoA desaturase</fullName>
        <ecNumber evidence="14">1.14.19.1</ecNumber>
    </recommendedName>
</protein>
<dbReference type="InterPro" id="IPR005804">
    <property type="entry name" value="FA_desaturase_dom"/>
</dbReference>
<dbReference type="Proteomes" id="UP001479436">
    <property type="component" value="Unassembled WGS sequence"/>
</dbReference>
<evidence type="ECO:0000256" key="4">
    <source>
        <dbReference type="ARBA" id="ARBA00022617"/>
    </source>
</evidence>
<evidence type="ECO:0000256" key="12">
    <source>
        <dbReference type="ARBA" id="ARBA00023136"/>
    </source>
</evidence>
<dbReference type="Pfam" id="PF00487">
    <property type="entry name" value="FA_desaturase"/>
    <property type="match status" value="1"/>
</dbReference>
<feature type="transmembrane region" description="Helical" evidence="16">
    <location>
        <begin position="192"/>
        <end position="213"/>
    </location>
</feature>
<feature type="transmembrane region" description="Helical" evidence="16">
    <location>
        <begin position="78"/>
        <end position="99"/>
    </location>
</feature>
<dbReference type="PIRSF" id="PIRSF000345">
    <property type="entry name" value="OLE1"/>
    <property type="match status" value="1"/>
</dbReference>
<dbReference type="SUPFAM" id="SSF55856">
    <property type="entry name" value="Cytochrome b5-like heme/steroid binding domain"/>
    <property type="match status" value="1"/>
</dbReference>
<feature type="domain" description="Cytochrome b5 heme-binding" evidence="17">
    <location>
        <begin position="345"/>
        <end position="424"/>
    </location>
</feature>
<dbReference type="PANTHER" id="PTHR11351">
    <property type="entry name" value="ACYL-COA DESATURASE"/>
    <property type="match status" value="1"/>
</dbReference>
<dbReference type="Gene3D" id="3.10.120.10">
    <property type="entry name" value="Cytochrome b5-like heme/steroid binding domain"/>
    <property type="match status" value="1"/>
</dbReference>
<evidence type="ECO:0000313" key="18">
    <source>
        <dbReference type="EMBL" id="KAK9760209.1"/>
    </source>
</evidence>
<dbReference type="InterPro" id="IPR036400">
    <property type="entry name" value="Cyt_B5-like_heme/steroid_sf"/>
</dbReference>
<feature type="region of interest" description="Disordered" evidence="15">
    <location>
        <begin position="1"/>
        <end position="29"/>
    </location>
</feature>
<keyword evidence="6 14" id="KW-0479">Metal-binding</keyword>
<evidence type="ECO:0000256" key="9">
    <source>
        <dbReference type="ARBA" id="ARBA00023002"/>
    </source>
</evidence>
<dbReference type="PANTHER" id="PTHR11351:SF31">
    <property type="entry name" value="DESATURASE 1, ISOFORM A-RELATED"/>
    <property type="match status" value="1"/>
</dbReference>
<evidence type="ECO:0000256" key="3">
    <source>
        <dbReference type="ARBA" id="ARBA00022516"/>
    </source>
</evidence>
<comment type="subcellular location">
    <subcellularLocation>
        <location evidence="1">Membrane</location>
        <topology evidence="1">Multi-pass membrane protein</topology>
    </subcellularLocation>
</comment>
<keyword evidence="12 16" id="KW-0472">Membrane</keyword>
<evidence type="ECO:0000256" key="7">
    <source>
        <dbReference type="ARBA" id="ARBA00022832"/>
    </source>
</evidence>
<dbReference type="InterPro" id="IPR018506">
    <property type="entry name" value="Cyt_B5_heme-BS"/>
</dbReference>
<evidence type="ECO:0000256" key="10">
    <source>
        <dbReference type="ARBA" id="ARBA00023004"/>
    </source>
</evidence>
<proteinExistence type="inferred from homology"/>
<comment type="cofactor">
    <cofactor evidence="14">
        <name>Fe(2+)</name>
        <dbReference type="ChEBI" id="CHEBI:29033"/>
    </cofactor>
    <text evidence="14">Expected to bind 2 Fe(2+) ions per subunit.</text>
</comment>
<keyword evidence="4 14" id="KW-0349">Heme</keyword>
<gene>
    <name evidence="18" type="primary">OLE1_7</name>
    <name evidence="18" type="ORF">K7432_016024</name>
</gene>
<evidence type="ECO:0000256" key="13">
    <source>
        <dbReference type="ARBA" id="ARBA00023160"/>
    </source>
</evidence>
<name>A0ABR2WFD7_9FUNG</name>
<keyword evidence="11 14" id="KW-0443">Lipid metabolism</keyword>
<dbReference type="InterPro" id="IPR009160">
    <property type="entry name" value="Acyl-CoA_deSatase_haem/ster-bd"/>
</dbReference>
<keyword evidence="14" id="KW-0249">Electron transport</keyword>
<feature type="transmembrane region" description="Helical" evidence="16">
    <location>
        <begin position="111"/>
        <end position="131"/>
    </location>
</feature>
<evidence type="ECO:0000256" key="16">
    <source>
        <dbReference type="SAM" id="Phobius"/>
    </source>
</evidence>
<comment type="catalytic activity">
    <reaction evidence="14">
        <text>octadecanoyl-CoA + 2 Fe(II)-[cytochrome b5] + O2 + 2 H(+) = (9Z)-octadecenoyl-CoA + 2 Fe(III)-[cytochrome b5] + 2 H2O</text>
        <dbReference type="Rhea" id="RHEA:19721"/>
        <dbReference type="Rhea" id="RHEA-COMP:10438"/>
        <dbReference type="Rhea" id="RHEA-COMP:10439"/>
        <dbReference type="ChEBI" id="CHEBI:15377"/>
        <dbReference type="ChEBI" id="CHEBI:15378"/>
        <dbReference type="ChEBI" id="CHEBI:15379"/>
        <dbReference type="ChEBI" id="CHEBI:29033"/>
        <dbReference type="ChEBI" id="CHEBI:29034"/>
        <dbReference type="ChEBI" id="CHEBI:57387"/>
        <dbReference type="ChEBI" id="CHEBI:57394"/>
        <dbReference type="EC" id="1.14.19.1"/>
    </reaction>
</comment>
<sequence length="449" mass="51404">MSINSTVTLSEPQYLTNSERPKNPPTKEELKLPPLFDGPVTRENWYKHVDWVNVPILVLSPLIGLYGIMTTELVPKTLIWTIVYYIITGISITAGYHRYFSHRAFTASPALQWIIAFTGGGAVQGSISWWARGHRAHHRYTDTDKDPYNSHRGFWYAHLGWMIFKRSKDRVGRADVADLKANKIVQFQHKNYPWFALGMGIIFPWVVAGLGWGDWRGGYFYAGVVRMVLCHHATFCINSLAHWLGSASFDDAHTPRDNFITALVTMGEGYHNFHHEFPQDYRNALKFYQYDPTKWLIKALSYVGLAYDLKECPENEIKKGKIHMTQKKLDRMKRDVKWGKPLKELSVVSWDEYQDAVTTKGQKWLLIEGILYDVADFITEHPGGESYIKYGIGKDMTAAFNGGMYNHSNAARNMLSRMRVGVLSGGMEVESMKANPNEVVYEDSVKKEN</sequence>
<dbReference type="InterPro" id="IPR001199">
    <property type="entry name" value="Cyt_B5-like_heme/steroid-bd"/>
</dbReference>
<feature type="compositionally biased region" description="Basic and acidic residues" evidence="15">
    <location>
        <begin position="19"/>
        <end position="29"/>
    </location>
</feature>
<evidence type="ECO:0000259" key="17">
    <source>
        <dbReference type="PROSITE" id="PS50255"/>
    </source>
</evidence>
<evidence type="ECO:0000256" key="1">
    <source>
        <dbReference type="ARBA" id="ARBA00004141"/>
    </source>
</evidence>
<comment type="similarity">
    <text evidence="2 14">Belongs to the fatty acid desaturase type 1 family.</text>
</comment>
<keyword evidence="10 14" id="KW-0408">Iron</keyword>
<dbReference type="Pfam" id="PF00173">
    <property type="entry name" value="Cyt-b5"/>
    <property type="match status" value="1"/>
</dbReference>
<evidence type="ECO:0000256" key="15">
    <source>
        <dbReference type="SAM" id="MobiDB-lite"/>
    </source>
</evidence>